<keyword evidence="6" id="KW-1185">Reference proteome</keyword>
<dbReference type="PANTHER" id="PTHR46577">
    <property type="entry name" value="HTH-TYPE TRANSCRIPTIONAL REGULATORY PROTEIN GABR"/>
    <property type="match status" value="1"/>
</dbReference>
<dbReference type="SMART" id="SM00345">
    <property type="entry name" value="HTH_GNTR"/>
    <property type="match status" value="1"/>
</dbReference>
<evidence type="ECO:0000313" key="6">
    <source>
        <dbReference type="Proteomes" id="UP000736583"/>
    </source>
</evidence>
<dbReference type="Proteomes" id="UP000736583">
    <property type="component" value="Unassembled WGS sequence"/>
</dbReference>
<dbReference type="PROSITE" id="PS50949">
    <property type="entry name" value="HTH_GNTR"/>
    <property type="match status" value="1"/>
</dbReference>
<keyword evidence="3" id="KW-0804">Transcription</keyword>
<gene>
    <name evidence="5" type="ORF">KQI89_07110</name>
</gene>
<evidence type="ECO:0000259" key="4">
    <source>
        <dbReference type="PROSITE" id="PS50949"/>
    </source>
</evidence>
<comment type="caution">
    <text evidence="5">The sequence shown here is derived from an EMBL/GenBank/DDBJ whole genome shotgun (WGS) entry which is preliminary data.</text>
</comment>
<evidence type="ECO:0000313" key="5">
    <source>
        <dbReference type="EMBL" id="MBU5591529.1"/>
    </source>
</evidence>
<feature type="domain" description="HTH gntR-type" evidence="4">
    <location>
        <begin position="12"/>
        <end position="80"/>
    </location>
</feature>
<dbReference type="InterPro" id="IPR000524">
    <property type="entry name" value="Tscrpt_reg_HTH_GntR"/>
</dbReference>
<reference evidence="5 6" key="1">
    <citation type="submission" date="2021-06" db="EMBL/GenBank/DDBJ databases">
        <authorList>
            <person name="Sun Q."/>
            <person name="Li D."/>
        </authorList>
    </citation>
    <scope>NUCLEOTIDE SEQUENCE [LARGE SCALE GENOMIC DNA]</scope>
    <source>
        <strain evidence="5 6">MSJ-4</strain>
    </source>
</reference>
<proteinExistence type="predicted"/>
<keyword evidence="5" id="KW-0032">Aminotransferase</keyword>
<keyword evidence="5" id="KW-0808">Transferase</keyword>
<dbReference type="EMBL" id="JAHLQL010000001">
    <property type="protein sequence ID" value="MBU5591529.1"/>
    <property type="molecule type" value="Genomic_DNA"/>
</dbReference>
<dbReference type="PANTHER" id="PTHR46577:SF1">
    <property type="entry name" value="HTH-TYPE TRANSCRIPTIONAL REGULATORY PROTEIN GABR"/>
    <property type="match status" value="1"/>
</dbReference>
<name>A0ABS6EZ68_9CLOT</name>
<organism evidence="5 6">
    <name type="scientific">Clostridium simiarum</name>
    <dbReference type="NCBI Taxonomy" id="2841506"/>
    <lineage>
        <taxon>Bacteria</taxon>
        <taxon>Bacillati</taxon>
        <taxon>Bacillota</taxon>
        <taxon>Clostridia</taxon>
        <taxon>Eubacteriales</taxon>
        <taxon>Clostridiaceae</taxon>
        <taxon>Clostridium</taxon>
    </lineage>
</organism>
<dbReference type="RefSeq" id="WP_216456483.1">
    <property type="nucleotide sequence ID" value="NZ_JAHLQL010000001.1"/>
</dbReference>
<dbReference type="Pfam" id="PF00155">
    <property type="entry name" value="Aminotran_1_2"/>
    <property type="match status" value="1"/>
</dbReference>
<evidence type="ECO:0000256" key="1">
    <source>
        <dbReference type="ARBA" id="ARBA00023015"/>
    </source>
</evidence>
<protein>
    <submittedName>
        <fullName evidence="5">PLP-dependent aminotransferase family protein</fullName>
    </submittedName>
</protein>
<dbReference type="Pfam" id="PF00392">
    <property type="entry name" value="GntR"/>
    <property type="match status" value="1"/>
</dbReference>
<keyword evidence="1" id="KW-0805">Transcription regulation</keyword>
<evidence type="ECO:0000256" key="2">
    <source>
        <dbReference type="ARBA" id="ARBA00023125"/>
    </source>
</evidence>
<dbReference type="GO" id="GO:0008483">
    <property type="term" value="F:transaminase activity"/>
    <property type="evidence" value="ECO:0007669"/>
    <property type="project" value="UniProtKB-KW"/>
</dbReference>
<accession>A0ABS6EZ68</accession>
<dbReference type="CDD" id="cd00609">
    <property type="entry name" value="AAT_like"/>
    <property type="match status" value="1"/>
</dbReference>
<dbReference type="InterPro" id="IPR051446">
    <property type="entry name" value="HTH_trans_reg/aminotransferase"/>
</dbReference>
<evidence type="ECO:0000256" key="3">
    <source>
        <dbReference type="ARBA" id="ARBA00023163"/>
    </source>
</evidence>
<sequence length="481" mass="54701">MIFSSLNINSKEKIHIQIENHVKEEIEKGIFKKGSKLPSTREVSKVLGISRNSVILAYENLESEGVIKSLRGKGTFVAIEKKLHKGDLIIDWEERISDYGKVCEELDIVKTELPWKKGMISFKSIAPDESLFDLEEFKRAFFNVFSLEGDKLLNYGYAKGYKPLIDYIKGYMEKKGVNLQGKDLLITNGFTEGFDILLRAVTEKGDTIACEEPTHNTAIKIIKAQGLNIKSIPMDSDGIDTNLLEEALMDNPPKLVYLIPSYHNPTGIVMNGEKRQEVYRICEKYKIPIIEDGFNEELMYSGSHVAPLVSLCGKGNGIVYIGSFSKILFPGLRIGWVFGDEKLIDKLESIKRAKNIHSSALDQAVFHKYMESGAFKRYIKKIRKHYKAKYNFTLLQVKKYIPHECILGQGGLHVFIKLKAVNGREVLNECYKRGVVFMPGDIFFNNNNNGHQWIRIGFSRVKEEDIEKGIKIIGEVVKELM</sequence>
<keyword evidence="2" id="KW-0238">DNA-binding</keyword>
<dbReference type="CDD" id="cd07377">
    <property type="entry name" value="WHTH_GntR"/>
    <property type="match status" value="1"/>
</dbReference>
<dbReference type="InterPro" id="IPR004839">
    <property type="entry name" value="Aminotransferase_I/II_large"/>
</dbReference>